<gene>
    <name evidence="1" type="ORF">VZT92_015715</name>
</gene>
<sequence length="89" mass="10690">MFKKLFMSGAQNLTVIDEMIEMIRNTFIDDVEYNINEVNNLRPDHESSWSGTDVFRWLLRKVIDSNKSRFWTFTRDFVRTHQVQTSDQV</sequence>
<comment type="caution">
    <text evidence="1">The sequence shown here is derived from an EMBL/GenBank/DDBJ whole genome shotgun (WGS) entry which is preliminary data.</text>
</comment>
<proteinExistence type="predicted"/>
<keyword evidence="2" id="KW-1185">Reference proteome</keyword>
<accession>A0AAW1EYB1</accession>
<evidence type="ECO:0000313" key="2">
    <source>
        <dbReference type="Proteomes" id="UP001488805"/>
    </source>
</evidence>
<reference evidence="1 2" key="1">
    <citation type="journal article" date="2024" name="Genome Biol. Evol.">
        <title>Chromosome-level genome assembly of the viviparous eelpout Zoarces viviparus.</title>
        <authorList>
            <person name="Fuhrmann N."/>
            <person name="Brasseur M.V."/>
            <person name="Bakowski C.E."/>
            <person name="Podsiadlowski L."/>
            <person name="Prost S."/>
            <person name="Krehenwinkel H."/>
            <person name="Mayer C."/>
        </authorList>
    </citation>
    <scope>NUCLEOTIDE SEQUENCE [LARGE SCALE GENOMIC DNA]</scope>
    <source>
        <strain evidence="1">NO-MEL_2022_Ind0_liver</strain>
    </source>
</reference>
<dbReference type="EMBL" id="JBCEZU010000123">
    <property type="protein sequence ID" value="KAK9527050.1"/>
    <property type="molecule type" value="Genomic_DNA"/>
</dbReference>
<organism evidence="1 2">
    <name type="scientific">Zoarces viviparus</name>
    <name type="common">Viviparous eelpout</name>
    <name type="synonym">Blennius viviparus</name>
    <dbReference type="NCBI Taxonomy" id="48416"/>
    <lineage>
        <taxon>Eukaryota</taxon>
        <taxon>Metazoa</taxon>
        <taxon>Chordata</taxon>
        <taxon>Craniata</taxon>
        <taxon>Vertebrata</taxon>
        <taxon>Euteleostomi</taxon>
        <taxon>Actinopterygii</taxon>
        <taxon>Neopterygii</taxon>
        <taxon>Teleostei</taxon>
        <taxon>Neoteleostei</taxon>
        <taxon>Acanthomorphata</taxon>
        <taxon>Eupercaria</taxon>
        <taxon>Perciformes</taxon>
        <taxon>Cottioidei</taxon>
        <taxon>Zoarcales</taxon>
        <taxon>Zoarcidae</taxon>
        <taxon>Zoarcinae</taxon>
        <taxon>Zoarces</taxon>
    </lineage>
</organism>
<dbReference type="Proteomes" id="UP001488805">
    <property type="component" value="Unassembled WGS sequence"/>
</dbReference>
<protein>
    <submittedName>
        <fullName evidence="1">Uncharacterized protein</fullName>
    </submittedName>
</protein>
<name>A0AAW1EYB1_ZOAVI</name>
<evidence type="ECO:0000313" key="1">
    <source>
        <dbReference type="EMBL" id="KAK9527050.1"/>
    </source>
</evidence>
<dbReference type="AlphaFoldDB" id="A0AAW1EYB1"/>